<dbReference type="PROSITE" id="PS50181">
    <property type="entry name" value="FBOX"/>
    <property type="match status" value="1"/>
</dbReference>
<evidence type="ECO:0000313" key="3">
    <source>
        <dbReference type="Proteomes" id="UP000827892"/>
    </source>
</evidence>
<dbReference type="Proteomes" id="UP000827892">
    <property type="component" value="Chromosome IV"/>
</dbReference>
<feature type="domain" description="F-box" evidence="1">
    <location>
        <begin position="40"/>
        <end position="88"/>
    </location>
</feature>
<organism evidence="2 3">
    <name type="scientific">Caenorhabditis briggsae</name>
    <dbReference type="NCBI Taxonomy" id="6238"/>
    <lineage>
        <taxon>Eukaryota</taxon>
        <taxon>Metazoa</taxon>
        <taxon>Ecdysozoa</taxon>
        <taxon>Nematoda</taxon>
        <taxon>Chromadorea</taxon>
        <taxon>Rhabditida</taxon>
        <taxon>Rhabditina</taxon>
        <taxon>Rhabditomorpha</taxon>
        <taxon>Rhabditoidea</taxon>
        <taxon>Rhabditidae</taxon>
        <taxon>Peloderinae</taxon>
        <taxon>Caenorhabditis</taxon>
    </lineage>
</organism>
<dbReference type="EMBL" id="CP090894">
    <property type="protein sequence ID" value="ULT93768.1"/>
    <property type="molecule type" value="Genomic_DNA"/>
</dbReference>
<dbReference type="Pfam" id="PF00646">
    <property type="entry name" value="F-box"/>
    <property type="match status" value="1"/>
</dbReference>
<dbReference type="PANTHER" id="PTHR21503">
    <property type="entry name" value="F-BOX-CONTAINING HYPOTHETICAL PROTEIN C.ELEGANS"/>
    <property type="match status" value="1"/>
</dbReference>
<evidence type="ECO:0000313" key="2">
    <source>
        <dbReference type="EMBL" id="ULT93768.1"/>
    </source>
</evidence>
<dbReference type="Pfam" id="PF07735">
    <property type="entry name" value="FBA_2"/>
    <property type="match status" value="1"/>
</dbReference>
<dbReference type="PANTHER" id="PTHR21503:SF52">
    <property type="entry name" value="F-BOX DOMAIN-CONTAINING PROTEIN"/>
    <property type="match status" value="1"/>
</dbReference>
<dbReference type="InterPro" id="IPR012885">
    <property type="entry name" value="F-box_Sdz-33"/>
</dbReference>
<sequence length="299" mass="34549">MGTDVSAIELQREHQFIGKREEDEGQENQKRRQNGKTRMPIALLKFPSDLLREVFKLCEPYELYALSKCSKRTQRSIKLCGTKNWKIVYFSGGQVIISVDGSWHYFNRTFYPDEYFKMKYSQIEFPSGGSADLFFLFHRHFWDSHRSNAGEHQFTKYPNQISIHRSSWFNIGHLLECTCVRIELSGSMRSNQDLNVFLQKWKKTGAFPNLQFLKIKGNKIDNKSPILEMIPQIKIVGNATIRRSFVKDELLRLGGDDIDNAVQVTKDDGTVGWLTVELRETPTLKFLTANPAGIVVTEI</sequence>
<evidence type="ECO:0000259" key="1">
    <source>
        <dbReference type="PROSITE" id="PS50181"/>
    </source>
</evidence>
<dbReference type="InterPro" id="IPR001810">
    <property type="entry name" value="F-box_dom"/>
</dbReference>
<reference evidence="2 3" key="1">
    <citation type="submission" date="2022-05" db="EMBL/GenBank/DDBJ databases">
        <title>Chromosome-level reference genomes for two strains of Caenorhabditis briggsae: an improved platform for comparative genomics.</title>
        <authorList>
            <person name="Stevens L."/>
            <person name="Andersen E.C."/>
        </authorList>
    </citation>
    <scope>NUCLEOTIDE SEQUENCE [LARGE SCALE GENOMIC DNA]</scope>
    <source>
        <strain evidence="2">QX1410_ONT</strain>
        <tissue evidence="2">Whole-organism</tissue>
    </source>
</reference>
<accession>A0AAE9D5P5</accession>
<protein>
    <recommendedName>
        <fullName evidence="1">F-box domain-containing protein</fullName>
    </recommendedName>
</protein>
<proteinExistence type="predicted"/>
<gene>
    <name evidence="2" type="ORF">L3Y34_003333</name>
</gene>
<dbReference type="AlphaFoldDB" id="A0AAE9D5P5"/>
<name>A0AAE9D5P5_CAEBR</name>